<proteinExistence type="predicted"/>
<feature type="region of interest" description="Disordered" evidence="1">
    <location>
        <begin position="59"/>
        <end position="80"/>
    </location>
</feature>
<dbReference type="Gramene" id="KCW57831">
    <property type="protein sequence ID" value="KCW57831"/>
    <property type="gene ID" value="EUGRSUZ_H00585"/>
</dbReference>
<dbReference type="EMBL" id="KK198760">
    <property type="protein sequence ID" value="KCW57831.1"/>
    <property type="molecule type" value="Genomic_DNA"/>
</dbReference>
<name>A0A059AW02_EUCGR</name>
<reference evidence="2" key="1">
    <citation type="submission" date="2013-07" db="EMBL/GenBank/DDBJ databases">
        <title>The genome of Eucalyptus grandis.</title>
        <authorList>
            <person name="Schmutz J."/>
            <person name="Hayes R."/>
            <person name="Myburg A."/>
            <person name="Tuskan G."/>
            <person name="Grattapaglia D."/>
            <person name="Rokhsar D.S."/>
        </authorList>
    </citation>
    <scope>NUCLEOTIDE SEQUENCE</scope>
    <source>
        <tissue evidence="2">Leaf extractions</tissue>
    </source>
</reference>
<evidence type="ECO:0000313" key="2">
    <source>
        <dbReference type="EMBL" id="KCW57831.1"/>
    </source>
</evidence>
<feature type="compositionally biased region" description="Basic and acidic residues" evidence="1">
    <location>
        <begin position="66"/>
        <end position="80"/>
    </location>
</feature>
<evidence type="ECO:0000256" key="1">
    <source>
        <dbReference type="SAM" id="MobiDB-lite"/>
    </source>
</evidence>
<sequence>MVLAIINSSGDTVDLELQNTATCRLSYAVSEGRASKPCFSSEDKNLNFTSIPPTQLMISSAPRMTPKQEERNTRRGEYGT</sequence>
<dbReference type="InParanoid" id="A0A059AW02"/>
<organism evidence="2">
    <name type="scientific">Eucalyptus grandis</name>
    <name type="common">Flooded gum</name>
    <dbReference type="NCBI Taxonomy" id="71139"/>
    <lineage>
        <taxon>Eukaryota</taxon>
        <taxon>Viridiplantae</taxon>
        <taxon>Streptophyta</taxon>
        <taxon>Embryophyta</taxon>
        <taxon>Tracheophyta</taxon>
        <taxon>Spermatophyta</taxon>
        <taxon>Magnoliopsida</taxon>
        <taxon>eudicotyledons</taxon>
        <taxon>Gunneridae</taxon>
        <taxon>Pentapetalae</taxon>
        <taxon>rosids</taxon>
        <taxon>malvids</taxon>
        <taxon>Myrtales</taxon>
        <taxon>Myrtaceae</taxon>
        <taxon>Myrtoideae</taxon>
        <taxon>Eucalypteae</taxon>
        <taxon>Eucalyptus</taxon>
    </lineage>
</organism>
<dbReference type="AlphaFoldDB" id="A0A059AW02"/>
<protein>
    <submittedName>
        <fullName evidence="2">Uncharacterized protein</fullName>
    </submittedName>
</protein>
<gene>
    <name evidence="2" type="ORF">EUGRSUZ_H00585</name>
</gene>
<accession>A0A059AW02</accession>